<evidence type="ECO:0000313" key="2">
    <source>
        <dbReference type="Proteomes" id="UP000245626"/>
    </source>
</evidence>
<organism evidence="1 2">
    <name type="scientific">Violaceomyces palustris</name>
    <dbReference type="NCBI Taxonomy" id="1673888"/>
    <lineage>
        <taxon>Eukaryota</taxon>
        <taxon>Fungi</taxon>
        <taxon>Dikarya</taxon>
        <taxon>Basidiomycota</taxon>
        <taxon>Ustilaginomycotina</taxon>
        <taxon>Ustilaginomycetes</taxon>
        <taxon>Violaceomycetales</taxon>
        <taxon>Violaceomycetaceae</taxon>
        <taxon>Violaceomyces</taxon>
    </lineage>
</organism>
<dbReference type="EMBL" id="KZ819745">
    <property type="protein sequence ID" value="PWN53035.1"/>
    <property type="molecule type" value="Genomic_DNA"/>
</dbReference>
<protein>
    <submittedName>
        <fullName evidence="1">Uncharacterized protein</fullName>
    </submittedName>
</protein>
<evidence type="ECO:0000313" key="1">
    <source>
        <dbReference type="EMBL" id="PWN53035.1"/>
    </source>
</evidence>
<keyword evidence="2" id="KW-1185">Reference proteome</keyword>
<proteinExistence type="predicted"/>
<reference evidence="1 2" key="1">
    <citation type="journal article" date="2018" name="Mol. Biol. Evol.">
        <title>Broad Genomic Sampling Reveals a Smut Pathogenic Ancestry of the Fungal Clade Ustilaginomycotina.</title>
        <authorList>
            <person name="Kijpornyongpan T."/>
            <person name="Mondo S.J."/>
            <person name="Barry K."/>
            <person name="Sandor L."/>
            <person name="Lee J."/>
            <person name="Lipzen A."/>
            <person name="Pangilinan J."/>
            <person name="LaButti K."/>
            <person name="Hainaut M."/>
            <person name="Henrissat B."/>
            <person name="Grigoriev I.V."/>
            <person name="Spatafora J.W."/>
            <person name="Aime M.C."/>
        </authorList>
    </citation>
    <scope>NUCLEOTIDE SEQUENCE [LARGE SCALE GENOMIC DNA]</scope>
    <source>
        <strain evidence="1 2">SA 807</strain>
    </source>
</reference>
<gene>
    <name evidence="1" type="ORF">IE53DRAFT_384517</name>
</gene>
<dbReference type="Proteomes" id="UP000245626">
    <property type="component" value="Unassembled WGS sequence"/>
</dbReference>
<name>A0ACD0P4K2_9BASI</name>
<sequence length="487" mass="54327">MSTATAPNVSTASQRHSAKSPNPSGAAKDSKPVRYSHRQAESYKEDGLVKFNVPDLTVKDLLSAIPAHCFERSAFKSFTYVFADFAMVAGLAYAASYIDPTLASAFAVDENALSAYVPVGAQQAVARYSLWGLYTILQGMVGTGIWVIAHECGHQAFSTSKTLNNAVGWVLHSALLVPYHSWRISHARHHAATGHLTRDEVFVPRTRAQKGLLPLKPADKSDSSSSDEDEVQGEAGAQQTEETFGEWLHEVLEDAPLYNFFFLIVQQLFGWPLYLIQNASGQLHYPKGTNHFRPDAIIFDKRHRSQIIWSDIGIAATLSALFAWGTLSSGGFTDVFRYYVIPYFWVNHWLVMITYLQHTDPLLPHYKAETWTFPRGALCTIDRNWLGPVGPYLFHGIAETHVAHHISSKIPHYNAWEATEALKARLGEHYKKSTENVFVSLWKTVRNCKFIEENDQVAFYKNAKGVPKCTLAPDSAYNSDSAIALSE</sequence>
<accession>A0ACD0P4K2</accession>